<dbReference type="CDD" id="cd13582">
    <property type="entry name" value="PBP2_AlgQ_like_3"/>
    <property type="match status" value="1"/>
</dbReference>
<dbReference type="EMBL" id="CP051680">
    <property type="protein sequence ID" value="QJD84016.1"/>
    <property type="molecule type" value="Genomic_DNA"/>
</dbReference>
<accession>A0A7Z2VJ97</accession>
<dbReference type="AlphaFoldDB" id="A0A7Z2VJ97"/>
<evidence type="ECO:0000313" key="3">
    <source>
        <dbReference type="EMBL" id="QJD84016.1"/>
    </source>
</evidence>
<sequence>MGVRTRKAALGLLMLILTFSIFASACSKNGNNEGSSSSSASPRASGSSPEASASESDSPEATVEPFTISLFTAATGPIPTDDNKIYKEIKEQLGVTLKEEYLVGDIEQKLGVMIAGGDYPDMITANTKLTAAKAVIPLEDLIEQNAPNLKKIFGKVWEQLKDPADGHIYWLPNYGVYQGEFKPTDYMGPAFYIQKAILKEYGFPKIKTLDEYFKLIEDYAAKYPEIDGQPTIGFSSLAFDWRDWGLRNAPQHLAGHPNDGGVLVDPNTNVATLFAATDTAKPYYNKLNEINAKGLMDKEAFAQNYDQYLAKVSSGRVLGMFDQRWNFGQAHDSLISQGKFDRTYVGFPLVYDVNTKDYYLDRPPINLGNGFGITVNAEDPVKVIKFIDTMVSEKWQKRLSWGEEGVDYLVGDNGLYYRTPEMRKQQEDVTWKQQYKAESLWGYLPKLEGNYPDGNADGPGNQPDEFFANLKDIDKELLTAYGFKTWTDFFSSPPENRVSYPAWNIDLIEGSPAKVANQKMKDLDFKYLPKAILSKPDKFEEVWSDYVGQMGKVDTQAYLDRVNEQLKWRTDTWTSK</sequence>
<keyword evidence="2" id="KW-0732">Signal</keyword>
<dbReference type="KEGG" id="cheb:HH215_13030"/>
<feature type="region of interest" description="Disordered" evidence="1">
    <location>
        <begin position="31"/>
        <end position="61"/>
    </location>
</feature>
<keyword evidence="4" id="KW-1185">Reference proteome</keyword>
<evidence type="ECO:0000256" key="2">
    <source>
        <dbReference type="SAM" id="SignalP"/>
    </source>
</evidence>
<organism evidence="3 4">
    <name type="scientific">Cohnella herbarum</name>
    <dbReference type="NCBI Taxonomy" id="2728023"/>
    <lineage>
        <taxon>Bacteria</taxon>
        <taxon>Bacillati</taxon>
        <taxon>Bacillota</taxon>
        <taxon>Bacilli</taxon>
        <taxon>Bacillales</taxon>
        <taxon>Paenibacillaceae</taxon>
        <taxon>Cohnella</taxon>
    </lineage>
</organism>
<dbReference type="PROSITE" id="PS51257">
    <property type="entry name" value="PROKAR_LIPOPROTEIN"/>
    <property type="match status" value="1"/>
</dbReference>
<dbReference type="Gene3D" id="3.40.190.10">
    <property type="entry name" value="Periplasmic binding protein-like II"/>
    <property type="match status" value="2"/>
</dbReference>
<gene>
    <name evidence="3" type="ORF">HH215_13030</name>
</gene>
<proteinExistence type="predicted"/>
<evidence type="ECO:0000313" key="4">
    <source>
        <dbReference type="Proteomes" id="UP000502248"/>
    </source>
</evidence>
<dbReference type="SUPFAM" id="SSF53850">
    <property type="entry name" value="Periplasmic binding protein-like II"/>
    <property type="match status" value="1"/>
</dbReference>
<dbReference type="InterPro" id="IPR050490">
    <property type="entry name" value="Bact_solute-bd_prot1"/>
</dbReference>
<feature type="signal peptide" evidence="2">
    <location>
        <begin position="1"/>
        <end position="25"/>
    </location>
</feature>
<dbReference type="PANTHER" id="PTHR43649">
    <property type="entry name" value="ARABINOSE-BINDING PROTEIN-RELATED"/>
    <property type="match status" value="1"/>
</dbReference>
<reference evidence="3 4" key="1">
    <citation type="submission" date="2020-04" db="EMBL/GenBank/DDBJ databases">
        <title>Genome sequencing of novel species.</title>
        <authorList>
            <person name="Heo J."/>
            <person name="Kim S.-J."/>
            <person name="Kim J.-S."/>
            <person name="Hong S.-B."/>
            <person name="Kwon S.-W."/>
        </authorList>
    </citation>
    <scope>NUCLEOTIDE SEQUENCE [LARGE SCALE GENOMIC DNA]</scope>
    <source>
        <strain evidence="3 4">MFER-1</strain>
    </source>
</reference>
<dbReference type="PANTHER" id="PTHR43649:SF12">
    <property type="entry name" value="DIACETYLCHITOBIOSE BINDING PROTEIN DASA"/>
    <property type="match status" value="1"/>
</dbReference>
<feature type="chain" id="PRO_5031559728" evidence="2">
    <location>
        <begin position="26"/>
        <end position="576"/>
    </location>
</feature>
<name>A0A7Z2VJ97_9BACL</name>
<dbReference type="Proteomes" id="UP000502248">
    <property type="component" value="Chromosome"/>
</dbReference>
<evidence type="ECO:0000256" key="1">
    <source>
        <dbReference type="SAM" id="MobiDB-lite"/>
    </source>
</evidence>
<dbReference type="RefSeq" id="WP_169280301.1">
    <property type="nucleotide sequence ID" value="NZ_CP051680.1"/>
</dbReference>
<protein>
    <submittedName>
        <fullName evidence="3">Sugar ABC transporter substrate-binding protein</fullName>
    </submittedName>
</protein>